<dbReference type="InterPro" id="IPR000719">
    <property type="entry name" value="Prot_kinase_dom"/>
</dbReference>
<evidence type="ECO:0000313" key="7">
    <source>
        <dbReference type="Proteomes" id="UP000294829"/>
    </source>
</evidence>
<dbReference type="Gene3D" id="1.10.510.10">
    <property type="entry name" value="Transferase(Phosphotransferase) domain 1"/>
    <property type="match status" value="1"/>
</dbReference>
<keyword evidence="1" id="KW-0808">Transferase</keyword>
<name>A0A4R5W8A0_9BURK</name>
<keyword evidence="3 6" id="KW-0418">Kinase</keyword>
<dbReference type="EMBL" id="SMYL01000001">
    <property type="protein sequence ID" value="TDK68535.1"/>
    <property type="molecule type" value="Genomic_DNA"/>
</dbReference>
<dbReference type="CDD" id="cd14014">
    <property type="entry name" value="STKc_PknB_like"/>
    <property type="match status" value="1"/>
</dbReference>
<evidence type="ECO:0000256" key="4">
    <source>
        <dbReference type="ARBA" id="ARBA00022840"/>
    </source>
</evidence>
<dbReference type="GO" id="GO:0005524">
    <property type="term" value="F:ATP binding"/>
    <property type="evidence" value="ECO:0007669"/>
    <property type="project" value="UniProtKB-KW"/>
</dbReference>
<feature type="domain" description="Protein kinase" evidence="5">
    <location>
        <begin position="4"/>
        <end position="266"/>
    </location>
</feature>
<keyword evidence="4" id="KW-0067">ATP-binding</keyword>
<comment type="caution">
    <text evidence="6">The sequence shown here is derived from an EMBL/GenBank/DDBJ whole genome shotgun (WGS) entry which is preliminary data.</text>
</comment>
<evidence type="ECO:0000256" key="3">
    <source>
        <dbReference type="ARBA" id="ARBA00022777"/>
    </source>
</evidence>
<sequence length="452" mass="50113">MATYKVQNTLGRGAFGRVDRATDEAGVDFALKFFDPSAVVLTAIAQGHVSSDELKRRFFSEATYQARINHPNVVKVFGSNLSATPPFFIMELAEASLANDMDSDHTLSGSPQQALFDILAGLEGIHGQGIYHRDLKPQNILRIRNDDGSYRYALSDFGLIKVTTSDATTLTATGAQGGTERYAAPELISNFKRATARSDIFSFGVILFDIFAGPINRIPYTEVHFPGAVGLVASKCTKTLAARRYGSIAEVRAALYEALRGETPQFGSHREEQIVELLRSESTLTAQDWDHVFLLLEELSPTSRSFDLLLRVFSKQHFEALATEAPDLLMAFAGYYTDYVDEGQGKFDFDYCDVIADKLTWLFELGDIAVKARILLTMLRLGTSHNRWFVERRFMQLAGTTLDAAVAERMILDVEIAGIDLNANIDHLERSIGVSRGQLSPALQRLWVSESE</sequence>
<evidence type="ECO:0000259" key="5">
    <source>
        <dbReference type="PROSITE" id="PS50011"/>
    </source>
</evidence>
<dbReference type="PANTHER" id="PTHR43289:SF33">
    <property type="entry name" value="SERINE_THREONINE KINASE 31"/>
    <property type="match status" value="1"/>
</dbReference>
<accession>A0A4R5W8A0</accession>
<dbReference type="PROSITE" id="PS50011">
    <property type="entry name" value="PROTEIN_KINASE_DOM"/>
    <property type="match status" value="1"/>
</dbReference>
<evidence type="ECO:0000313" key="6">
    <source>
        <dbReference type="EMBL" id="TDK68535.1"/>
    </source>
</evidence>
<organism evidence="6 7">
    <name type="scientific">Sapientia aquatica</name>
    <dbReference type="NCBI Taxonomy" id="1549640"/>
    <lineage>
        <taxon>Bacteria</taxon>
        <taxon>Pseudomonadati</taxon>
        <taxon>Pseudomonadota</taxon>
        <taxon>Betaproteobacteria</taxon>
        <taxon>Burkholderiales</taxon>
        <taxon>Oxalobacteraceae</taxon>
        <taxon>Sapientia</taxon>
    </lineage>
</organism>
<gene>
    <name evidence="6" type="ORF">E2I14_03065</name>
</gene>
<evidence type="ECO:0000256" key="1">
    <source>
        <dbReference type="ARBA" id="ARBA00022679"/>
    </source>
</evidence>
<dbReference type="PANTHER" id="PTHR43289">
    <property type="entry name" value="MITOGEN-ACTIVATED PROTEIN KINASE KINASE KINASE 20-RELATED"/>
    <property type="match status" value="1"/>
</dbReference>
<proteinExistence type="predicted"/>
<protein>
    <submittedName>
        <fullName evidence="6">Serine/threonine protein kinase</fullName>
    </submittedName>
</protein>
<keyword evidence="2" id="KW-0547">Nucleotide-binding</keyword>
<reference evidence="6 7" key="1">
    <citation type="submission" date="2019-03" db="EMBL/GenBank/DDBJ databases">
        <title>Sapientia aquatica gen. nov., sp. nov., isolated from a crater lake.</title>
        <authorList>
            <person name="Felfoldi T."/>
            <person name="Szabo A."/>
            <person name="Toth E."/>
            <person name="Schumann P."/>
            <person name="Keki Z."/>
            <person name="Marialigeti K."/>
            <person name="Mathe I."/>
        </authorList>
    </citation>
    <scope>NUCLEOTIDE SEQUENCE [LARGE SCALE GENOMIC DNA]</scope>
    <source>
        <strain evidence="6 7">SA-152</strain>
    </source>
</reference>
<keyword evidence="7" id="KW-1185">Reference proteome</keyword>
<dbReference type="AlphaFoldDB" id="A0A4R5W8A0"/>
<dbReference type="Pfam" id="PF00069">
    <property type="entry name" value="Pkinase"/>
    <property type="match status" value="1"/>
</dbReference>
<dbReference type="Proteomes" id="UP000294829">
    <property type="component" value="Unassembled WGS sequence"/>
</dbReference>
<dbReference type="RefSeq" id="WP_133325275.1">
    <property type="nucleotide sequence ID" value="NZ_SMYL01000001.1"/>
</dbReference>
<evidence type="ECO:0000256" key="2">
    <source>
        <dbReference type="ARBA" id="ARBA00022741"/>
    </source>
</evidence>
<dbReference type="SUPFAM" id="SSF56112">
    <property type="entry name" value="Protein kinase-like (PK-like)"/>
    <property type="match status" value="1"/>
</dbReference>
<dbReference type="OrthoDB" id="9757917at2"/>
<dbReference type="SMART" id="SM00220">
    <property type="entry name" value="S_TKc"/>
    <property type="match status" value="1"/>
</dbReference>
<dbReference type="InterPro" id="IPR011009">
    <property type="entry name" value="Kinase-like_dom_sf"/>
</dbReference>
<keyword evidence="6" id="KW-0723">Serine/threonine-protein kinase</keyword>
<dbReference type="GO" id="GO:0004674">
    <property type="term" value="F:protein serine/threonine kinase activity"/>
    <property type="evidence" value="ECO:0007669"/>
    <property type="project" value="UniProtKB-KW"/>
</dbReference>